<dbReference type="RefSeq" id="WP_212532969.1">
    <property type="nucleotide sequence ID" value="NZ_JAGSOG010000297.1"/>
</dbReference>
<feature type="region of interest" description="Disordered" evidence="1">
    <location>
        <begin position="109"/>
        <end position="166"/>
    </location>
</feature>
<feature type="compositionally biased region" description="Basic and acidic residues" evidence="1">
    <location>
        <begin position="258"/>
        <end position="272"/>
    </location>
</feature>
<proteinExistence type="predicted"/>
<dbReference type="AlphaFoldDB" id="A0A941IV42"/>
<reference evidence="3" key="1">
    <citation type="submission" date="2021-04" db="EMBL/GenBank/DDBJ databases">
        <title>Genome based classification of Actinospica acidithermotolerans sp. nov., an actinobacterium isolated from an Indonesian hot spring.</title>
        <authorList>
            <person name="Kusuma A.B."/>
            <person name="Putra K.E."/>
            <person name="Nafisah S."/>
            <person name="Loh J."/>
            <person name="Nouioui I."/>
            <person name="Goodfellow M."/>
        </authorList>
    </citation>
    <scope>NUCLEOTIDE SEQUENCE</scope>
    <source>
        <strain evidence="3">CSCA 57</strain>
    </source>
</reference>
<accession>A0A941IV42</accession>
<dbReference type="Gene3D" id="3.90.1200.10">
    <property type="match status" value="1"/>
</dbReference>
<protein>
    <submittedName>
        <fullName evidence="3">Aminoglycoside phosphotransferase family protein</fullName>
    </submittedName>
</protein>
<dbReference type="SUPFAM" id="SSF56112">
    <property type="entry name" value="Protein kinase-like (PK-like)"/>
    <property type="match status" value="1"/>
</dbReference>
<evidence type="ECO:0000259" key="2">
    <source>
        <dbReference type="Pfam" id="PF01636"/>
    </source>
</evidence>
<comment type="caution">
    <text evidence="3">The sequence shown here is derived from an EMBL/GenBank/DDBJ whole genome shotgun (WGS) entry which is preliminary data.</text>
</comment>
<dbReference type="Proteomes" id="UP000675781">
    <property type="component" value="Unassembled WGS sequence"/>
</dbReference>
<dbReference type="InterPro" id="IPR011009">
    <property type="entry name" value="Kinase-like_dom_sf"/>
</dbReference>
<organism evidence="3 4">
    <name type="scientific">Actinospica durhamensis</name>
    <dbReference type="NCBI Taxonomy" id="1508375"/>
    <lineage>
        <taxon>Bacteria</taxon>
        <taxon>Bacillati</taxon>
        <taxon>Actinomycetota</taxon>
        <taxon>Actinomycetes</taxon>
        <taxon>Catenulisporales</taxon>
        <taxon>Actinospicaceae</taxon>
        <taxon>Actinospica</taxon>
    </lineage>
</organism>
<gene>
    <name evidence="3" type="ORF">KDL01_34925</name>
</gene>
<dbReference type="EMBL" id="JAGSOG010000297">
    <property type="protein sequence ID" value="MBR7838513.1"/>
    <property type="molecule type" value="Genomic_DNA"/>
</dbReference>
<evidence type="ECO:0000313" key="4">
    <source>
        <dbReference type="Proteomes" id="UP000675781"/>
    </source>
</evidence>
<dbReference type="InterPro" id="IPR051678">
    <property type="entry name" value="AGP_Transferase"/>
</dbReference>
<keyword evidence="4" id="KW-1185">Reference proteome</keyword>
<evidence type="ECO:0000256" key="1">
    <source>
        <dbReference type="SAM" id="MobiDB-lite"/>
    </source>
</evidence>
<name>A0A941IV42_9ACTN</name>
<dbReference type="PANTHER" id="PTHR21310:SF40">
    <property type="entry name" value="AMINOGLYCOSIDE PHOSPHOTRANSFERASE DOMAIN-CONTAINING PROTEIN-RELATED"/>
    <property type="match status" value="1"/>
</dbReference>
<feature type="compositionally biased region" description="Low complexity" evidence="1">
    <location>
        <begin position="139"/>
        <end position="163"/>
    </location>
</feature>
<dbReference type="InterPro" id="IPR002575">
    <property type="entry name" value="Aminoglycoside_PTrfase"/>
</dbReference>
<dbReference type="PANTHER" id="PTHR21310">
    <property type="entry name" value="AMINOGLYCOSIDE PHOSPHOTRANSFERASE-RELATED-RELATED"/>
    <property type="match status" value="1"/>
</dbReference>
<sequence>MSDTTSELVLLASGRDADVYALDDATVLRRVRNPEHSRTRDEAKIMAYVAEYGYPVPRVHHVDDDSMVMQRLDGPTLLENLFRRPWTLRANARILAGLHDALAAIPAPDWLPPAEQPAQAESGPEPGPELRAGSESGLESDAGSDSSPGAGSAQAQAQEPAGPFGSVLHLDLHPGNVIITADGPVVIDWTNAASGPAALDLAKTLVTLTTVDLPGWPQRLVCDLYTWALRRAAHTDPSPGLAPALRVKLQDPNLSETESARVRTMLERETRS</sequence>
<feature type="domain" description="Aminoglycoside phosphotransferase" evidence="2">
    <location>
        <begin position="9"/>
        <end position="216"/>
    </location>
</feature>
<dbReference type="Pfam" id="PF01636">
    <property type="entry name" value="APH"/>
    <property type="match status" value="1"/>
</dbReference>
<evidence type="ECO:0000313" key="3">
    <source>
        <dbReference type="EMBL" id="MBR7838513.1"/>
    </source>
</evidence>
<feature type="region of interest" description="Disordered" evidence="1">
    <location>
        <begin position="252"/>
        <end position="272"/>
    </location>
</feature>